<evidence type="ECO:0000313" key="1">
    <source>
        <dbReference type="EMBL" id="KAI0305459.1"/>
    </source>
</evidence>
<dbReference type="AlphaFoldDB" id="A0AAD4QQR6"/>
<comment type="caution">
    <text evidence="1">The sequence shown here is derived from an EMBL/GenBank/DDBJ whole genome shotgun (WGS) entry which is preliminary data.</text>
</comment>
<protein>
    <submittedName>
        <fullName evidence="1">Uncharacterized protein</fullName>
    </submittedName>
</protein>
<dbReference type="Proteomes" id="UP001203297">
    <property type="component" value="Unassembled WGS sequence"/>
</dbReference>
<keyword evidence="2" id="KW-1185">Reference proteome</keyword>
<feature type="non-terminal residue" evidence="1">
    <location>
        <position position="146"/>
    </location>
</feature>
<evidence type="ECO:0000313" key="2">
    <source>
        <dbReference type="Proteomes" id="UP001203297"/>
    </source>
</evidence>
<name>A0AAD4QQR6_9AGAM</name>
<organism evidence="1 2">
    <name type="scientific">Multifurca ochricompacta</name>
    <dbReference type="NCBI Taxonomy" id="376703"/>
    <lineage>
        <taxon>Eukaryota</taxon>
        <taxon>Fungi</taxon>
        <taxon>Dikarya</taxon>
        <taxon>Basidiomycota</taxon>
        <taxon>Agaricomycotina</taxon>
        <taxon>Agaricomycetes</taxon>
        <taxon>Russulales</taxon>
        <taxon>Russulaceae</taxon>
        <taxon>Multifurca</taxon>
    </lineage>
</organism>
<dbReference type="EMBL" id="WTXG01000005">
    <property type="protein sequence ID" value="KAI0305459.1"/>
    <property type="molecule type" value="Genomic_DNA"/>
</dbReference>
<sequence>MKAALYPASNTLDTLSSDLIVLKIARHTPCSLCTDCLGFHPHSDIQLLLDIHHPPENSLTDLAQYGSDEEDNGISYLRQCGCGHTPQRHGADEPEINKEEYARRANLALRIDQHLEVLGKLLDFAYSDDEVSALRDGLRLTISLAS</sequence>
<gene>
    <name evidence="1" type="ORF">B0F90DRAFT_1625024</name>
</gene>
<accession>A0AAD4QQR6</accession>
<proteinExistence type="predicted"/>
<reference evidence="1" key="1">
    <citation type="journal article" date="2022" name="New Phytol.">
        <title>Evolutionary transition to the ectomycorrhizal habit in the genomes of a hyperdiverse lineage of mushroom-forming fungi.</title>
        <authorList>
            <person name="Looney B."/>
            <person name="Miyauchi S."/>
            <person name="Morin E."/>
            <person name="Drula E."/>
            <person name="Courty P.E."/>
            <person name="Kohler A."/>
            <person name="Kuo A."/>
            <person name="LaButti K."/>
            <person name="Pangilinan J."/>
            <person name="Lipzen A."/>
            <person name="Riley R."/>
            <person name="Andreopoulos W."/>
            <person name="He G."/>
            <person name="Johnson J."/>
            <person name="Nolan M."/>
            <person name="Tritt A."/>
            <person name="Barry K.W."/>
            <person name="Grigoriev I.V."/>
            <person name="Nagy L.G."/>
            <person name="Hibbett D."/>
            <person name="Henrissat B."/>
            <person name="Matheny P.B."/>
            <person name="Labbe J."/>
            <person name="Martin F.M."/>
        </authorList>
    </citation>
    <scope>NUCLEOTIDE SEQUENCE</scope>
    <source>
        <strain evidence="1">BPL690</strain>
    </source>
</reference>